<keyword evidence="2" id="KW-1185">Reference proteome</keyword>
<gene>
    <name evidence="1" type="ORF">U6A24_21230</name>
</gene>
<evidence type="ECO:0008006" key="3">
    <source>
        <dbReference type="Google" id="ProtNLM"/>
    </source>
</evidence>
<sequence length="64" mass="7119">MKNKRKKLDLKKCTITSLEMRKVNGGVVDSCLPTCNTHPTTPTDSPTGQSNMLMRCEVITRPNV</sequence>
<dbReference type="EMBL" id="JAYKLX010000011">
    <property type="protein sequence ID" value="MEB3348012.1"/>
    <property type="molecule type" value="Genomic_DNA"/>
</dbReference>
<protein>
    <recommendedName>
        <fullName evidence="3">Natural product</fullName>
    </recommendedName>
</protein>
<reference evidence="1 2" key="1">
    <citation type="journal article" date="2013" name="Int. J. Syst. Evol. Microbiol.">
        <title>Aquimarina gracilis sp. nov., isolated from the gut microflora of a mussel, Mytilus coruscus, and emended description of Aquimarina spongiae.</title>
        <authorList>
            <person name="Park S.C."/>
            <person name="Choe H.N."/>
            <person name="Baik K.S."/>
            <person name="Seong C.N."/>
        </authorList>
    </citation>
    <scope>NUCLEOTIDE SEQUENCE [LARGE SCALE GENOMIC DNA]</scope>
    <source>
        <strain evidence="1 2">PSC32</strain>
    </source>
</reference>
<dbReference type="Proteomes" id="UP001327027">
    <property type="component" value="Unassembled WGS sequence"/>
</dbReference>
<proteinExistence type="predicted"/>
<evidence type="ECO:0000313" key="1">
    <source>
        <dbReference type="EMBL" id="MEB3348012.1"/>
    </source>
</evidence>
<comment type="caution">
    <text evidence="1">The sequence shown here is derived from an EMBL/GenBank/DDBJ whole genome shotgun (WGS) entry which is preliminary data.</text>
</comment>
<name>A0ABU6A1I0_9FLAO</name>
<evidence type="ECO:0000313" key="2">
    <source>
        <dbReference type="Proteomes" id="UP001327027"/>
    </source>
</evidence>
<accession>A0ABU6A1I0</accession>
<organism evidence="1 2">
    <name type="scientific">Aquimarina gracilis</name>
    <dbReference type="NCBI Taxonomy" id="874422"/>
    <lineage>
        <taxon>Bacteria</taxon>
        <taxon>Pseudomonadati</taxon>
        <taxon>Bacteroidota</taxon>
        <taxon>Flavobacteriia</taxon>
        <taxon>Flavobacteriales</taxon>
        <taxon>Flavobacteriaceae</taxon>
        <taxon>Aquimarina</taxon>
    </lineage>
</organism>
<dbReference type="RefSeq" id="WP_324182036.1">
    <property type="nucleotide sequence ID" value="NZ_BAABAW010000006.1"/>
</dbReference>